<proteinExistence type="predicted"/>
<evidence type="ECO:0000313" key="4">
    <source>
        <dbReference type="Proteomes" id="UP000761534"/>
    </source>
</evidence>
<accession>A0A642UGG7</accession>
<evidence type="ECO:0000313" key="3">
    <source>
        <dbReference type="EMBL" id="KAA8898427.1"/>
    </source>
</evidence>
<dbReference type="VEuPathDB" id="FungiDB:TRICI_006556"/>
<protein>
    <recommendedName>
        <fullName evidence="5">Pentacotripeptide-repeat region of PRORP domain-containing protein</fullName>
    </recommendedName>
</protein>
<dbReference type="NCBIfam" id="TIGR00756">
    <property type="entry name" value="PPR"/>
    <property type="match status" value="1"/>
</dbReference>
<dbReference type="EMBL" id="SWFS01000545">
    <property type="protein sequence ID" value="KAA8898427.1"/>
    <property type="molecule type" value="Genomic_DNA"/>
</dbReference>
<organism evidence="3 4">
    <name type="scientific">Trichomonascus ciferrii</name>
    <dbReference type="NCBI Taxonomy" id="44093"/>
    <lineage>
        <taxon>Eukaryota</taxon>
        <taxon>Fungi</taxon>
        <taxon>Dikarya</taxon>
        <taxon>Ascomycota</taxon>
        <taxon>Saccharomycotina</taxon>
        <taxon>Dipodascomycetes</taxon>
        <taxon>Dipodascales</taxon>
        <taxon>Trichomonascaceae</taxon>
        <taxon>Trichomonascus</taxon>
        <taxon>Trichomonascus ciferrii complex</taxon>
    </lineage>
</organism>
<keyword evidence="4" id="KW-1185">Reference proteome</keyword>
<dbReference type="Gene3D" id="1.25.40.10">
    <property type="entry name" value="Tetratricopeptide repeat domain"/>
    <property type="match status" value="2"/>
</dbReference>
<dbReference type="Proteomes" id="UP000761534">
    <property type="component" value="Unassembled WGS sequence"/>
</dbReference>
<dbReference type="GO" id="GO:0003729">
    <property type="term" value="F:mRNA binding"/>
    <property type="evidence" value="ECO:0007669"/>
    <property type="project" value="TreeGrafter"/>
</dbReference>
<comment type="caution">
    <text evidence="3">The sequence shown here is derived from an EMBL/GenBank/DDBJ whole genome shotgun (WGS) entry which is preliminary data.</text>
</comment>
<dbReference type="InterPro" id="IPR051114">
    <property type="entry name" value="Mito_RNA_Proc_CCM1"/>
</dbReference>
<dbReference type="InterPro" id="IPR011990">
    <property type="entry name" value="TPR-like_helical_dom_sf"/>
</dbReference>
<dbReference type="PANTHER" id="PTHR47934:SF6">
    <property type="entry name" value="MITOCHONDRIAL GROUP I INTRON SPLICING FACTOR CCM1-RELATED"/>
    <property type="match status" value="1"/>
</dbReference>
<dbReference type="InterPro" id="IPR002885">
    <property type="entry name" value="PPR_rpt"/>
</dbReference>
<evidence type="ECO:0008006" key="5">
    <source>
        <dbReference type="Google" id="ProtNLM"/>
    </source>
</evidence>
<dbReference type="GO" id="GO:0006396">
    <property type="term" value="P:RNA processing"/>
    <property type="evidence" value="ECO:0007669"/>
    <property type="project" value="TreeGrafter"/>
</dbReference>
<dbReference type="GO" id="GO:0005739">
    <property type="term" value="C:mitochondrion"/>
    <property type="evidence" value="ECO:0007669"/>
    <property type="project" value="UniProtKB-SubCell"/>
</dbReference>
<dbReference type="Pfam" id="PF13041">
    <property type="entry name" value="PPR_2"/>
    <property type="match status" value="1"/>
</dbReference>
<gene>
    <name evidence="3" type="ORF">TRICI_006556</name>
</gene>
<dbReference type="GO" id="GO:0007005">
    <property type="term" value="P:mitochondrion organization"/>
    <property type="evidence" value="ECO:0007669"/>
    <property type="project" value="TreeGrafter"/>
</dbReference>
<comment type="subcellular location">
    <subcellularLocation>
        <location evidence="1">Mitochondrion</location>
    </subcellularLocation>
</comment>
<reference evidence="3" key="1">
    <citation type="journal article" date="2019" name="G3 (Bethesda)">
        <title>Genome Assemblies of Two Rare Opportunistic Yeast Pathogens: Diutina rugosa (syn. Candida rugosa) and Trichomonascus ciferrii (syn. Candida ciferrii).</title>
        <authorList>
            <person name="Mixao V."/>
            <person name="Saus E."/>
            <person name="Hansen A.P."/>
            <person name="Lass-Florl C."/>
            <person name="Gabaldon T."/>
        </authorList>
    </citation>
    <scope>NUCLEOTIDE SEQUENCE</scope>
    <source>
        <strain evidence="3">CBS 4856</strain>
    </source>
</reference>
<evidence type="ECO:0000256" key="2">
    <source>
        <dbReference type="PROSITE-ProRule" id="PRU00708"/>
    </source>
</evidence>
<name>A0A642UGG7_9ASCO</name>
<dbReference type="OrthoDB" id="411857at2759"/>
<dbReference type="AlphaFoldDB" id="A0A642UGG7"/>
<evidence type="ECO:0000256" key="1">
    <source>
        <dbReference type="ARBA" id="ARBA00004173"/>
    </source>
</evidence>
<dbReference type="PANTHER" id="PTHR47934">
    <property type="entry name" value="PENTATRICOPEPTIDE REPEAT-CONTAINING PROTEIN PET309, MITOCHONDRIAL"/>
    <property type="match status" value="1"/>
</dbReference>
<feature type="repeat" description="PPR" evidence="2">
    <location>
        <begin position="736"/>
        <end position="770"/>
    </location>
</feature>
<sequence length="1033" mass="117462">MWAHYRRISPKVIELALRRGGNIACIGSLAVCTKSIRGKGRLTVSGSIRPYTAEHIGQLPNDENGRVHGVDYGSLISECMKRIQSGDRISLDPEISETIMEVVTMMPEHEKYELWNSVKDVYELVDKDTSHQDVVKFLDLAKLKRKHYNDPVLFRGLETRHVDQEFAGFGTNVTLAYVLVVLGIYRSFGFKDTELHNQITSLLVDLGCRSHLGQMLKDWPDDCSIHDLILQIRAFGVVGDYKSACETLKRYLSFNDKDRFRVAEAHASLIGAYFNCNERLSAMQHFERVLRERSGSHTSFQLGKIVDTMVKGFATVDDFPAIWNWIKRAENDPKLPAISIPALADVISHVCAKNQNEIAHKLFDYMASRKDCLHFEEFNQARSDYLMLNLRHFHSTKTPRSGTRGAGGVLPDTLDKVQKVVKEVQSRLGIFDHYTLLEVVKTLIDEGFPEEALDLFQTQTVRIKNCILGKGMKLDWFSHIHCFCILSVFEGLEKNNYLTHKTLVPLMSSGFISQCKEADIRPILKLARSLQIPETLSREDLLLFYAKRMEFGDESVRDDFVTCVSSVINKAIPIDHESLNEVKRVLDLVGLHKLCDELTKTAKLRDPVLEASISVYAETRDDAFKALRMFEEAVRLRKAVSSNMVISLLLYGNKDVVFRAYGLAMDYEHLKTCIRLHQIAVHRGFQPIMDQAYQRLIRMGSCPDDIGYAQLISQVSSVNQAMSLYKEACSMKVVPNTSMMNVLLSKLGRKKRFEEAQEIYHDMEANGITKNNETYLIMLRIASDMNDESFAKTVFKEADGSTIVPTITLYNQMMHFYVHQQRNRENALELFARIQRHPHVGPSAHTYLLLIETYTLTEPVDIPAADQVLKMVIQDRLAITSRHYAALIRARGVAAKNLKSAQEIYDSLVFRSRVKPDAHIFEALMESYVVNGQPRKTLPLLQELVKYNVDINTSLANLLLQAWSTVDANKTAELFDFLKSRKVTNNLSVEIVINTYINHNYLHEAKNLFASVEPNLPSSTISNIKTLLQSATE</sequence>
<dbReference type="PROSITE" id="PS51375">
    <property type="entry name" value="PPR"/>
    <property type="match status" value="1"/>
</dbReference>